<organism evidence="1">
    <name type="scientific">Lotus japonicus</name>
    <name type="common">Lotus corniculatus var. japonicus</name>
    <dbReference type="NCBI Taxonomy" id="34305"/>
    <lineage>
        <taxon>Eukaryota</taxon>
        <taxon>Viridiplantae</taxon>
        <taxon>Streptophyta</taxon>
        <taxon>Embryophyta</taxon>
        <taxon>Tracheophyta</taxon>
        <taxon>Spermatophyta</taxon>
        <taxon>Magnoliopsida</taxon>
        <taxon>eudicotyledons</taxon>
        <taxon>Gunneridae</taxon>
        <taxon>Pentapetalae</taxon>
        <taxon>rosids</taxon>
        <taxon>fabids</taxon>
        <taxon>Fabales</taxon>
        <taxon>Fabaceae</taxon>
        <taxon>Papilionoideae</taxon>
        <taxon>50 kb inversion clade</taxon>
        <taxon>NPAAA clade</taxon>
        <taxon>Hologalegina</taxon>
        <taxon>robinioid clade</taxon>
        <taxon>Loteae</taxon>
        <taxon>Lotus</taxon>
    </lineage>
</organism>
<name>I3SSX8_LOTJA</name>
<dbReference type="EMBL" id="BT143576">
    <property type="protein sequence ID" value="AFK43370.1"/>
    <property type="molecule type" value="mRNA"/>
</dbReference>
<protein>
    <submittedName>
        <fullName evidence="1">Uncharacterized protein</fullName>
    </submittedName>
</protein>
<accession>I3SSX8</accession>
<proteinExistence type="evidence at transcript level"/>
<dbReference type="AlphaFoldDB" id="I3SSX8"/>
<sequence length="67" mass="7692">MKTIPENILRCIGTCSYGLLIAQYRRLEQAGSTTSPPCFGKSIFRRLSDKVIERLVDIKEDQFEARK</sequence>
<evidence type="ECO:0000313" key="1">
    <source>
        <dbReference type="EMBL" id="AFK43370.1"/>
    </source>
</evidence>
<reference evidence="1" key="1">
    <citation type="submission" date="2012-05" db="EMBL/GenBank/DDBJ databases">
        <authorList>
            <person name="Krishnakumar V."/>
            <person name="Cheung F."/>
            <person name="Xiao Y."/>
            <person name="Chan A."/>
            <person name="Moskal W.A."/>
            <person name="Town C.D."/>
        </authorList>
    </citation>
    <scope>NUCLEOTIDE SEQUENCE</scope>
</reference>